<keyword evidence="9 15" id="KW-0175">Coiled coil</keyword>
<evidence type="ECO:0000256" key="1">
    <source>
        <dbReference type="ARBA" id="ARBA00004245"/>
    </source>
</evidence>
<dbReference type="PROSITE" id="PS50067">
    <property type="entry name" value="KINESIN_MOTOR_2"/>
    <property type="match status" value="1"/>
</dbReference>
<evidence type="ECO:0000256" key="6">
    <source>
        <dbReference type="ARBA" id="ARBA00022741"/>
    </source>
</evidence>
<dbReference type="GO" id="GO:0072686">
    <property type="term" value="C:mitotic spindle"/>
    <property type="evidence" value="ECO:0007669"/>
    <property type="project" value="TreeGrafter"/>
</dbReference>
<evidence type="ECO:0000256" key="8">
    <source>
        <dbReference type="ARBA" id="ARBA00022840"/>
    </source>
</evidence>
<evidence type="ECO:0000313" key="18">
    <source>
        <dbReference type="EMBL" id="TFK42562.1"/>
    </source>
</evidence>
<dbReference type="Pfam" id="PF00225">
    <property type="entry name" value="Kinesin"/>
    <property type="match status" value="1"/>
</dbReference>
<evidence type="ECO:0000256" key="12">
    <source>
        <dbReference type="ARBA" id="ARBA00023306"/>
    </source>
</evidence>
<keyword evidence="19" id="KW-1185">Reference proteome</keyword>
<dbReference type="GO" id="GO:0008574">
    <property type="term" value="F:plus-end-directed microtubule motor activity"/>
    <property type="evidence" value="ECO:0007669"/>
    <property type="project" value="TreeGrafter"/>
</dbReference>
<evidence type="ECO:0000256" key="16">
    <source>
        <dbReference type="SAM" id="MobiDB-lite"/>
    </source>
</evidence>
<evidence type="ECO:0000256" key="13">
    <source>
        <dbReference type="ARBA" id="ARBA00034704"/>
    </source>
</evidence>
<keyword evidence="2" id="KW-0963">Cytoplasm</keyword>
<dbReference type="PROSITE" id="PS00411">
    <property type="entry name" value="KINESIN_MOTOR_1"/>
    <property type="match status" value="1"/>
</dbReference>
<dbReference type="OrthoDB" id="3176171at2759"/>
<feature type="coiled-coil region" evidence="15">
    <location>
        <begin position="762"/>
        <end position="796"/>
    </location>
</feature>
<dbReference type="CDD" id="cd01364">
    <property type="entry name" value="KISc_BimC_Eg5"/>
    <property type="match status" value="1"/>
</dbReference>
<dbReference type="FunFam" id="3.40.850.10:FF:000051">
    <property type="entry name" value="Kinesin-like protein bimC"/>
    <property type="match status" value="1"/>
</dbReference>
<keyword evidence="10 14" id="KW-0505">Motor protein</keyword>
<dbReference type="GO" id="GO:0008017">
    <property type="term" value="F:microtubule binding"/>
    <property type="evidence" value="ECO:0007669"/>
    <property type="project" value="InterPro"/>
</dbReference>
<dbReference type="EMBL" id="ML213592">
    <property type="protein sequence ID" value="TFK42562.1"/>
    <property type="molecule type" value="Genomic_DNA"/>
</dbReference>
<evidence type="ECO:0000313" key="19">
    <source>
        <dbReference type="Proteomes" id="UP000308652"/>
    </source>
</evidence>
<evidence type="ECO:0000256" key="3">
    <source>
        <dbReference type="ARBA" id="ARBA00022553"/>
    </source>
</evidence>
<dbReference type="PANTHER" id="PTHR47970:SF12">
    <property type="entry name" value="KINESIN FAMILY MEMBER 11"/>
    <property type="match status" value="1"/>
</dbReference>
<comment type="similarity">
    <text evidence="13">Belongs to the TRAFAC class myosin-kinesin ATPase superfamily. Kinesin family. KIN-5/BimC subfamily.</text>
</comment>
<evidence type="ECO:0000256" key="14">
    <source>
        <dbReference type="PROSITE-ProRule" id="PRU00283"/>
    </source>
</evidence>
<gene>
    <name evidence="18" type="ORF">BDQ12DRAFT_703052</name>
</gene>
<keyword evidence="7" id="KW-0498">Mitosis</keyword>
<dbReference type="STRING" id="68775.A0A5C3MB69"/>
<keyword evidence="12" id="KW-0131">Cell cycle</keyword>
<name>A0A5C3MB69_9AGAR</name>
<evidence type="ECO:0000256" key="4">
    <source>
        <dbReference type="ARBA" id="ARBA00022618"/>
    </source>
</evidence>
<dbReference type="InterPro" id="IPR036961">
    <property type="entry name" value="Kinesin_motor_dom_sf"/>
</dbReference>
<evidence type="ECO:0000256" key="10">
    <source>
        <dbReference type="ARBA" id="ARBA00023175"/>
    </source>
</evidence>
<dbReference type="InterPro" id="IPR025901">
    <property type="entry name" value="Kinesin-assoc_MT-bd_dom"/>
</dbReference>
<dbReference type="SMART" id="SM00129">
    <property type="entry name" value="KISc"/>
    <property type="match status" value="1"/>
</dbReference>
<dbReference type="GO" id="GO:0005634">
    <property type="term" value="C:nucleus"/>
    <property type="evidence" value="ECO:0007669"/>
    <property type="project" value="TreeGrafter"/>
</dbReference>
<evidence type="ECO:0000256" key="5">
    <source>
        <dbReference type="ARBA" id="ARBA00022701"/>
    </source>
</evidence>
<feature type="domain" description="Kinesin motor" evidence="17">
    <location>
        <begin position="58"/>
        <end position="420"/>
    </location>
</feature>
<feature type="compositionally biased region" description="Polar residues" evidence="16">
    <location>
        <begin position="45"/>
        <end position="58"/>
    </location>
</feature>
<dbReference type="InterPro" id="IPR047149">
    <property type="entry name" value="KIF11-like"/>
</dbReference>
<dbReference type="InterPro" id="IPR027417">
    <property type="entry name" value="P-loop_NTPase"/>
</dbReference>
<dbReference type="PRINTS" id="PR00380">
    <property type="entry name" value="KINESINHEAVY"/>
</dbReference>
<dbReference type="PANTHER" id="PTHR47970">
    <property type="entry name" value="KINESIN-LIKE PROTEIN KIF11"/>
    <property type="match status" value="1"/>
</dbReference>
<feature type="region of interest" description="Disordered" evidence="16">
    <location>
        <begin position="1"/>
        <end position="58"/>
    </location>
</feature>
<organism evidence="18 19">
    <name type="scientific">Crucibulum laeve</name>
    <dbReference type="NCBI Taxonomy" id="68775"/>
    <lineage>
        <taxon>Eukaryota</taxon>
        <taxon>Fungi</taxon>
        <taxon>Dikarya</taxon>
        <taxon>Basidiomycota</taxon>
        <taxon>Agaricomycotina</taxon>
        <taxon>Agaricomycetes</taxon>
        <taxon>Agaricomycetidae</taxon>
        <taxon>Agaricales</taxon>
        <taxon>Agaricineae</taxon>
        <taxon>Nidulariaceae</taxon>
        <taxon>Crucibulum</taxon>
    </lineage>
</organism>
<dbReference type="SUPFAM" id="SSF52540">
    <property type="entry name" value="P-loop containing nucleoside triphosphate hydrolases"/>
    <property type="match status" value="1"/>
</dbReference>
<evidence type="ECO:0000256" key="11">
    <source>
        <dbReference type="ARBA" id="ARBA00023212"/>
    </source>
</evidence>
<keyword evidence="8 14" id="KW-0067">ATP-binding</keyword>
<keyword evidence="4" id="KW-0132">Cell division</keyword>
<feature type="compositionally biased region" description="Low complexity" evidence="16">
    <location>
        <begin position="28"/>
        <end position="41"/>
    </location>
</feature>
<dbReference type="Proteomes" id="UP000308652">
    <property type="component" value="Unassembled WGS sequence"/>
</dbReference>
<dbReference type="InterPro" id="IPR047241">
    <property type="entry name" value="KIF11-like_kin_motor_dom"/>
</dbReference>
<feature type="binding site" evidence="14">
    <location>
        <begin position="152"/>
        <end position="159"/>
    </location>
    <ligand>
        <name>ATP</name>
        <dbReference type="ChEBI" id="CHEBI:30616"/>
    </ligand>
</feature>
<dbReference type="GO" id="GO:0000073">
    <property type="term" value="P:initial mitotic spindle pole body separation"/>
    <property type="evidence" value="ECO:0007669"/>
    <property type="project" value="TreeGrafter"/>
</dbReference>
<accession>A0A5C3MB69</accession>
<dbReference type="GO" id="GO:0005876">
    <property type="term" value="C:spindle microtubule"/>
    <property type="evidence" value="ECO:0007669"/>
    <property type="project" value="TreeGrafter"/>
</dbReference>
<dbReference type="InterPro" id="IPR001752">
    <property type="entry name" value="Kinesin_motor_dom"/>
</dbReference>
<protein>
    <submittedName>
        <fullName evidence="18">Kinesin 2</fullName>
    </submittedName>
</protein>
<keyword evidence="3" id="KW-0597">Phosphoprotein</keyword>
<dbReference type="Pfam" id="PF13931">
    <property type="entry name" value="Microtub_bind"/>
    <property type="match status" value="1"/>
</dbReference>
<dbReference type="GO" id="GO:0051301">
    <property type="term" value="P:cell division"/>
    <property type="evidence" value="ECO:0007669"/>
    <property type="project" value="UniProtKB-KW"/>
</dbReference>
<evidence type="ECO:0000259" key="17">
    <source>
        <dbReference type="PROSITE" id="PS50067"/>
    </source>
</evidence>
<evidence type="ECO:0000256" key="7">
    <source>
        <dbReference type="ARBA" id="ARBA00022776"/>
    </source>
</evidence>
<keyword evidence="5" id="KW-0493">Microtubule</keyword>
<comment type="subcellular location">
    <subcellularLocation>
        <location evidence="1">Cytoplasm</location>
        <location evidence="1">Cytoskeleton</location>
    </subcellularLocation>
</comment>
<dbReference type="InterPro" id="IPR019821">
    <property type="entry name" value="Kinesin_motor_CS"/>
</dbReference>
<dbReference type="Gene3D" id="3.40.850.10">
    <property type="entry name" value="Kinesin motor domain"/>
    <property type="match status" value="1"/>
</dbReference>
<dbReference type="AlphaFoldDB" id="A0A5C3MB69"/>
<dbReference type="GO" id="GO:0005524">
    <property type="term" value="F:ATP binding"/>
    <property type="evidence" value="ECO:0007669"/>
    <property type="project" value="UniProtKB-UniRule"/>
</dbReference>
<proteinExistence type="inferred from homology"/>
<sequence>MAFRRPASSRARLNSTTNPMPPPAQIPRSRSVMAKSSSSTRSADDVQTQKSSQDAETNIQVVIRCRRRSEREIQEGSPNIISSAGAKSKELNIEVGIPQPSFGIETFPPVRTYPFDLVFGPEADQAMVYHDVVHPMLEQVLMGYNCTLFAYGQTGTGKTHTMQGDLVPTPLGNPSSNAGMIPRTLFRLFHQLDSTNSDYSVKVSFVELYNEELRDLLAEEFTAPAGSIQPMGMAAKDKNVDNGLKIFDDANKRGVFIQGLEEVPVKDSKDALALLTKGSQRRQIASTKFNDHSSRSHSVFSITVHIKETSTMGDDLLKIGKLNLVDLAGSENIGRSGAENKRAREAGMINQSLLTLGRVINALVDKAQHVPYRESKLTRLLQDSLGGRTKTCIIATISPTRSNVEETLSTLDYAMKAKSIHNKPELNQRMTRNSLLKEYVAEIERLKADLLAAREKNGIFISEETWNEHNAEQELRQTELDEARKQVEIVESQMRSVREEFEQSIALLMKTDGELRDTKAKLKYTEEVLVEKEGQLKVTQEALEDEVVVRKAYQETESVLDNVAIGLKNVAVESIQDMEGLFDKLDRKTKILTLNTHTASKSEKMISKTTHILSQQLIEFKQAASQSLHKLQEDTKQYEIRQLDALAIQSERMDQRSRHIREVLELIQTKDISETKALEIVQKVLQEMHAVFKSEVTVWGEGLMKSCFELCEQTKVAVDKDFPHLEKALQNFSSLIETLAGDARKHIKTEGEHLTRAQTLVADAAAQEIAHLRKQNEELVQMLANERVLADKAKDQLIQRVSGLLSDFTMERDNRLRETVGAMQKQNKDRESIVKTFTEEHSEMMESMQSSASTMDANLHKREVESKKTREGVVKTLKRAREAYKSDLDNITKTVSRSVGTYSTQIHEKSTIMAGSYDEAFDNHLQAKRARLDATMTLDNDLHSDYESMQETIATTSKTLQAYTEQMGHNGSDLETLTETYHSSALKHLEGVQHAATTLAEKGLHEDVPTGTTPRKRAWTYIDQWQLTGSREDLLKVQRERQLSSLNSSQQSTLKPKPGVCRRDYQKRNLPFL</sequence>
<dbReference type="GO" id="GO:0007018">
    <property type="term" value="P:microtubule-based movement"/>
    <property type="evidence" value="ECO:0007669"/>
    <property type="project" value="InterPro"/>
</dbReference>
<keyword evidence="6 14" id="KW-0547">Nucleotide-binding</keyword>
<evidence type="ECO:0000256" key="15">
    <source>
        <dbReference type="SAM" id="Coils"/>
    </source>
</evidence>
<keyword evidence="11" id="KW-0206">Cytoskeleton</keyword>
<evidence type="ECO:0000256" key="9">
    <source>
        <dbReference type="ARBA" id="ARBA00023054"/>
    </source>
</evidence>
<reference evidence="18 19" key="1">
    <citation type="journal article" date="2019" name="Nat. Ecol. Evol.">
        <title>Megaphylogeny resolves global patterns of mushroom evolution.</title>
        <authorList>
            <person name="Varga T."/>
            <person name="Krizsan K."/>
            <person name="Foldi C."/>
            <person name="Dima B."/>
            <person name="Sanchez-Garcia M."/>
            <person name="Sanchez-Ramirez S."/>
            <person name="Szollosi G.J."/>
            <person name="Szarkandi J.G."/>
            <person name="Papp V."/>
            <person name="Albert L."/>
            <person name="Andreopoulos W."/>
            <person name="Angelini C."/>
            <person name="Antonin V."/>
            <person name="Barry K.W."/>
            <person name="Bougher N.L."/>
            <person name="Buchanan P."/>
            <person name="Buyck B."/>
            <person name="Bense V."/>
            <person name="Catcheside P."/>
            <person name="Chovatia M."/>
            <person name="Cooper J."/>
            <person name="Damon W."/>
            <person name="Desjardin D."/>
            <person name="Finy P."/>
            <person name="Geml J."/>
            <person name="Haridas S."/>
            <person name="Hughes K."/>
            <person name="Justo A."/>
            <person name="Karasinski D."/>
            <person name="Kautmanova I."/>
            <person name="Kiss B."/>
            <person name="Kocsube S."/>
            <person name="Kotiranta H."/>
            <person name="LaButti K.M."/>
            <person name="Lechner B.E."/>
            <person name="Liimatainen K."/>
            <person name="Lipzen A."/>
            <person name="Lukacs Z."/>
            <person name="Mihaltcheva S."/>
            <person name="Morgado L.N."/>
            <person name="Niskanen T."/>
            <person name="Noordeloos M.E."/>
            <person name="Ohm R.A."/>
            <person name="Ortiz-Santana B."/>
            <person name="Ovrebo C."/>
            <person name="Racz N."/>
            <person name="Riley R."/>
            <person name="Savchenko A."/>
            <person name="Shiryaev A."/>
            <person name="Soop K."/>
            <person name="Spirin V."/>
            <person name="Szebenyi C."/>
            <person name="Tomsovsky M."/>
            <person name="Tulloss R.E."/>
            <person name="Uehling J."/>
            <person name="Grigoriev I.V."/>
            <person name="Vagvolgyi C."/>
            <person name="Papp T."/>
            <person name="Martin F.M."/>
            <person name="Miettinen O."/>
            <person name="Hibbett D.S."/>
            <person name="Nagy L.G."/>
        </authorList>
    </citation>
    <scope>NUCLEOTIDE SEQUENCE [LARGE SCALE GENOMIC DNA]</scope>
    <source>
        <strain evidence="18 19">CBS 166.37</strain>
    </source>
</reference>
<evidence type="ECO:0000256" key="2">
    <source>
        <dbReference type="ARBA" id="ARBA00022490"/>
    </source>
</evidence>